<evidence type="ECO:0000259" key="1">
    <source>
        <dbReference type="SMART" id="SM00507"/>
    </source>
</evidence>
<dbReference type="PANTHER" id="PTHR33877:SF2">
    <property type="entry name" value="OS07G0170200 PROTEIN"/>
    <property type="match status" value="1"/>
</dbReference>
<dbReference type="CDD" id="cd00085">
    <property type="entry name" value="HNHc"/>
    <property type="match status" value="1"/>
</dbReference>
<evidence type="ECO:0000313" key="2">
    <source>
        <dbReference type="EMBL" id="GHO84847.1"/>
    </source>
</evidence>
<dbReference type="InterPro" id="IPR052892">
    <property type="entry name" value="NA-targeting_endonuclease"/>
</dbReference>
<reference evidence="2 3" key="1">
    <citation type="journal article" date="2021" name="Int. J. Syst. Evol. Microbiol.">
        <title>Reticulibacter mediterranei gen. nov., sp. nov., within the new family Reticulibacteraceae fam. nov., and Ktedonospora formicarum gen. nov., sp. nov., Ktedonobacter robiniae sp. nov., Dictyobacter formicarum sp. nov. and Dictyobacter arantiisoli sp. nov., belonging to the class Ktedonobacteria.</title>
        <authorList>
            <person name="Yabe S."/>
            <person name="Zheng Y."/>
            <person name="Wang C.M."/>
            <person name="Sakai Y."/>
            <person name="Abe K."/>
            <person name="Yokota A."/>
            <person name="Donadio S."/>
            <person name="Cavaletti L."/>
            <person name="Monciardini P."/>
        </authorList>
    </citation>
    <scope>NUCLEOTIDE SEQUENCE [LARGE SCALE GENOMIC DNA]</scope>
    <source>
        <strain evidence="2 3">SOSP1-9</strain>
    </source>
</reference>
<keyword evidence="3" id="KW-1185">Reference proteome</keyword>
<dbReference type="PANTHER" id="PTHR33877">
    <property type="entry name" value="SLL1193 PROTEIN"/>
    <property type="match status" value="1"/>
</dbReference>
<dbReference type="Pfam" id="PF01844">
    <property type="entry name" value="HNH"/>
    <property type="match status" value="1"/>
</dbReference>
<evidence type="ECO:0000313" key="3">
    <source>
        <dbReference type="Proteomes" id="UP000635565"/>
    </source>
</evidence>
<dbReference type="InterPro" id="IPR025938">
    <property type="entry name" value="RRXRR_dom"/>
</dbReference>
<feature type="domain" description="HNH nuclease" evidence="1">
    <location>
        <begin position="185"/>
        <end position="236"/>
    </location>
</feature>
<dbReference type="Gene3D" id="1.10.30.50">
    <property type="match status" value="1"/>
</dbReference>
<dbReference type="Pfam" id="PF14239">
    <property type="entry name" value="RRXRR"/>
    <property type="match status" value="1"/>
</dbReference>
<dbReference type="InterPro" id="IPR002711">
    <property type="entry name" value="HNH"/>
</dbReference>
<comment type="caution">
    <text evidence="2">The sequence shown here is derived from an EMBL/GenBank/DDBJ whole genome shotgun (WGS) entry which is preliminary data.</text>
</comment>
<sequence>MSKVFIVDTNRKPLNPVHPGYARLLLKQGKAAVYRRYPFTLILKREVEQPHVQPLRIKLDPGSKTTGIAIVNDASREVVFAAELTHRGQVIKASLDDRRSVRRSRRQRKTRYRKARWQNRRIKKGWLPPSLRSRIENILTWVRRLALLCSVTALSMELVRFDMQLMENPNISGVEYQQGTLMGYEVREYLLEKWERRCAYCGATDVPLQIEHIHPRTKGGTNRISNLTLACERCNQEKGAQDITDFLKKKPDVLARILKQARQPLKDAAAVNTTRWALLDRLKATGLPVETGSGGLTKFNRSQRKIPKTHWSDAACVGKSTPEVLKMKGMIPLLIKATGHGRRQMCVTDAYGFPKQHKQRQGSFQGYRTGDMVKAITPKGTFQGRIAIRYRPSFRLGKGDIHPKYMRRLHRVDGYEYAQERSA</sequence>
<dbReference type="InterPro" id="IPR003615">
    <property type="entry name" value="HNH_nuc"/>
</dbReference>
<protein>
    <recommendedName>
        <fullName evidence="1">HNH nuclease domain-containing protein</fullName>
    </recommendedName>
</protein>
<proteinExistence type="predicted"/>
<dbReference type="SMART" id="SM00507">
    <property type="entry name" value="HNHc"/>
    <property type="match status" value="1"/>
</dbReference>
<organism evidence="2 3">
    <name type="scientific">Dictyobacter formicarum</name>
    <dbReference type="NCBI Taxonomy" id="2778368"/>
    <lineage>
        <taxon>Bacteria</taxon>
        <taxon>Bacillati</taxon>
        <taxon>Chloroflexota</taxon>
        <taxon>Ktedonobacteria</taxon>
        <taxon>Ktedonobacterales</taxon>
        <taxon>Dictyobacteraceae</taxon>
        <taxon>Dictyobacter</taxon>
    </lineage>
</organism>
<dbReference type="NCBIfam" id="NF040563">
    <property type="entry name" value="guided_IscB"/>
    <property type="match status" value="1"/>
</dbReference>
<dbReference type="Proteomes" id="UP000635565">
    <property type="component" value="Unassembled WGS sequence"/>
</dbReference>
<gene>
    <name evidence="2" type="ORF">KSZ_28530</name>
</gene>
<accession>A0ABQ3VFZ5</accession>
<name>A0ABQ3VFZ5_9CHLR</name>
<dbReference type="InterPro" id="IPR047693">
    <property type="entry name" value="RNA-guided_IscB-like"/>
</dbReference>
<dbReference type="EMBL" id="BNJJ01000007">
    <property type="protein sequence ID" value="GHO84847.1"/>
    <property type="molecule type" value="Genomic_DNA"/>
</dbReference>